<accession>A0A0E2H736</accession>
<name>A0A0E2H736_9FIRM</name>
<dbReference type="EMBL" id="AGYR01000040">
    <property type="protein sequence ID" value="ENZ12060.1"/>
    <property type="molecule type" value="Genomic_DNA"/>
</dbReference>
<keyword evidence="1" id="KW-0812">Transmembrane</keyword>
<dbReference type="HOGENOM" id="CLU_217143_0_0_9"/>
<comment type="caution">
    <text evidence="2">The sequence shown here is derived from an EMBL/GenBank/DDBJ whole genome shotgun (WGS) entry which is preliminary data.</text>
</comment>
<dbReference type="PATRIC" id="fig|999408.3.peg.3952"/>
<evidence type="ECO:0000313" key="3">
    <source>
        <dbReference type="Proteomes" id="UP000013085"/>
    </source>
</evidence>
<dbReference type="RefSeq" id="WP_002593754.1">
    <property type="nucleotide sequence ID" value="NZ_KB850980.1"/>
</dbReference>
<dbReference type="AlphaFoldDB" id="A0A0E2H736"/>
<evidence type="ECO:0000256" key="1">
    <source>
        <dbReference type="SAM" id="Phobius"/>
    </source>
</evidence>
<reference evidence="2 3" key="1">
    <citation type="submission" date="2013-01" db="EMBL/GenBank/DDBJ databases">
        <title>The Genome Sequence of Clostridium clostridioforme 90A8.</title>
        <authorList>
            <consortium name="The Broad Institute Genome Sequencing Platform"/>
            <person name="Earl A."/>
            <person name="Ward D."/>
            <person name="Feldgarden M."/>
            <person name="Gevers D."/>
            <person name="Courvalin P."/>
            <person name="Lambert T."/>
            <person name="Walker B."/>
            <person name="Young S.K."/>
            <person name="Zeng Q."/>
            <person name="Gargeya S."/>
            <person name="Fitzgerald M."/>
            <person name="Haas B."/>
            <person name="Abouelleil A."/>
            <person name="Alvarado L."/>
            <person name="Arachchi H.M."/>
            <person name="Berlin A.M."/>
            <person name="Chapman S.B."/>
            <person name="Dewar J."/>
            <person name="Goldberg J."/>
            <person name="Griggs A."/>
            <person name="Gujja S."/>
            <person name="Hansen M."/>
            <person name="Howarth C."/>
            <person name="Imamovic A."/>
            <person name="Larimer J."/>
            <person name="McCowan C."/>
            <person name="Murphy C."/>
            <person name="Neiman D."/>
            <person name="Pearson M."/>
            <person name="Priest M."/>
            <person name="Roberts A."/>
            <person name="Saif S."/>
            <person name="Shea T."/>
            <person name="Sisk P."/>
            <person name="Sykes S."/>
            <person name="Wortman J."/>
            <person name="Nusbaum C."/>
            <person name="Birren B."/>
        </authorList>
    </citation>
    <scope>NUCLEOTIDE SEQUENCE [LARGE SCALE GENOMIC DNA]</scope>
    <source>
        <strain evidence="2 3">90A8</strain>
    </source>
</reference>
<evidence type="ECO:0000313" key="2">
    <source>
        <dbReference type="EMBL" id="ENZ12060.1"/>
    </source>
</evidence>
<sequence length="46" mass="5116">MNGIIILVCSLLLLMAIKLLIERNFIGLILFCVVLFLAFGVTPHTK</sequence>
<dbReference type="Proteomes" id="UP000013085">
    <property type="component" value="Unassembled WGS sequence"/>
</dbReference>
<proteinExistence type="predicted"/>
<feature type="transmembrane region" description="Helical" evidence="1">
    <location>
        <begin position="26"/>
        <end position="42"/>
    </location>
</feature>
<organism evidence="2 3">
    <name type="scientific">[Clostridium] clostridioforme 90A8</name>
    <dbReference type="NCBI Taxonomy" id="999408"/>
    <lineage>
        <taxon>Bacteria</taxon>
        <taxon>Bacillati</taxon>
        <taxon>Bacillota</taxon>
        <taxon>Clostridia</taxon>
        <taxon>Lachnospirales</taxon>
        <taxon>Lachnospiraceae</taxon>
        <taxon>Enterocloster</taxon>
    </lineage>
</organism>
<keyword evidence="1" id="KW-1133">Transmembrane helix</keyword>
<gene>
    <name evidence="2" type="ORF">HMPREF1090_03689</name>
</gene>
<keyword evidence="1" id="KW-0472">Membrane</keyword>
<protein>
    <submittedName>
        <fullName evidence="2">Uncharacterized protein</fullName>
    </submittedName>
</protein>